<dbReference type="PANTHER" id="PTHR10217">
    <property type="entry name" value="VOLTAGE AND LIGAND GATED POTASSIUM CHANNEL"/>
    <property type="match status" value="1"/>
</dbReference>
<dbReference type="SMART" id="SM00086">
    <property type="entry name" value="PAC"/>
    <property type="match status" value="1"/>
</dbReference>
<dbReference type="OrthoDB" id="432483at2759"/>
<keyword evidence="10" id="KW-0406">Ion transport</keyword>
<keyword evidence="12" id="KW-0407">Ion channel</keyword>
<dbReference type="PROSITE" id="PS50042">
    <property type="entry name" value="CNMP_BINDING_3"/>
    <property type="match status" value="1"/>
</dbReference>
<keyword evidence="4" id="KW-0633">Potassium transport</keyword>
<evidence type="ECO:0000256" key="12">
    <source>
        <dbReference type="ARBA" id="ARBA00023303"/>
    </source>
</evidence>
<dbReference type="FunFam" id="3.30.450.20:FF:000001">
    <property type="entry name" value="Potassium voltage-gated channel subfamily H member 7"/>
    <property type="match status" value="1"/>
</dbReference>
<dbReference type="Pfam" id="PF00520">
    <property type="entry name" value="Ion_trans"/>
    <property type="match status" value="1"/>
</dbReference>
<dbReference type="InterPro" id="IPR050818">
    <property type="entry name" value="KCNH_animal-type"/>
</dbReference>
<dbReference type="SUPFAM" id="SSF55785">
    <property type="entry name" value="PYP-like sensor domain (PAS domain)"/>
    <property type="match status" value="1"/>
</dbReference>
<evidence type="ECO:0000259" key="16">
    <source>
        <dbReference type="PROSITE" id="PS50042"/>
    </source>
</evidence>
<dbReference type="GeneTree" id="ENSGT00940000157790"/>
<keyword evidence="11 15" id="KW-0472">Membrane</keyword>
<evidence type="ECO:0000313" key="18">
    <source>
        <dbReference type="Ensembl" id="ENSOANP00000047306.1"/>
    </source>
</evidence>
<sequence>MPVRRGHVAPQNTYLDTIIRKFEGQSRKFLIANAQMENCAIIYCNDGFCELFGYSRVEVMQRPCTCDFLTGPDTAQSAISRLAQALLGAEECKLEILYYRKDTSCFRCLVDVVPVKNEDGAVIMFILNFEDLAQLLAKHSNRTLSRRLLTPSFLRSGSQGKVGGQALGPDADSVKYRTISQIPQFTLNFVEFNLEKHRSGSTTEIEIIAPHKVVERTQNVTEKVTQVLSLGADVLPEYKLQAPRIHRWTILHYSPFKAVWDWLILLLVIYTAVFTPYSAAFLLNDQEESRRWDCGYACNPLTVVDLIVDIMFIVDIVINFRTTYVNTNDEVVSHPAKIAVHYFKGWFLIDMVAAIPFDLLIFRTGSDETTTLIGLLKTARLLRLVRVARKLDRYSEYGAAVLFLLMCTFALIAHWLACIWYAIGNVERPYMEHRIGWLDNLGDQIGKRYNDSDLSSGPSIKDKYVTALYFTFSSLTSVGFGNVSPNTNSEKIFSICVMLIGSLMYASIFGNVSAIIQRLYSGTARYHTQMLRVKEFIRFHQISNPLRQRLEEYFQHAWSYTNGIDMNAVLKGFPECLQADICLHLNRTLLQRCKAFHGASKGCLRALAMKFKTTHAPPGDTLVHYGDVLTTLYFIARGSIEILREDIVVAILGKNDIFGEAVSLYTRPGKSSADVRALTYCDLHRIQREDLLEVLDMYPAFSDSFWSNLEITFDLRDVDSLPQSPLSPPRPPPHTLDYEDLYGQARRRCSLRKLSKAEPDGAAAAVESPEADRDLPYSAPSRPPGEAGSISTVSSRSGREGGPLPLSQDDFSPAGLSLSLSSPSSEGPGRAGGSGQVCPGGPSVFGLWGGRRPAPRSQPLRRGAPDAPRGPDSWPPGDLGSRLEMLQAQLTRLESRMSADLGIVLQLLQRQLSQVPPAYSPASPLSDSPATFPTSPPDAEASVQPSDGHEGDSRPPEQTPSYSDLEKQSRRCGDSASSGIHLPAASDETLTLSSEQERACPLLARLAPLLQPLNPQGPAWTSRFPSLPDHLGTLPERLDPQRHRSEPALPGS</sequence>
<feature type="region of interest" description="Disordered" evidence="14">
    <location>
        <begin position="1012"/>
        <end position="1052"/>
    </location>
</feature>
<dbReference type="Gene3D" id="1.10.1200.260">
    <property type="match status" value="1"/>
</dbReference>
<dbReference type="InterPro" id="IPR001610">
    <property type="entry name" value="PAC"/>
</dbReference>
<dbReference type="InterPro" id="IPR005821">
    <property type="entry name" value="Ion_trans_dom"/>
</dbReference>
<dbReference type="SUPFAM" id="SSF81324">
    <property type="entry name" value="Voltage-gated potassium channels"/>
    <property type="match status" value="1"/>
</dbReference>
<evidence type="ECO:0000256" key="13">
    <source>
        <dbReference type="ARBA" id="ARBA00034430"/>
    </source>
</evidence>
<dbReference type="InParanoid" id="A0A6I8P0S3"/>
<comment type="subcellular location">
    <subcellularLocation>
        <location evidence="1">Cell membrane</location>
        <topology evidence="1">Multi-pass membrane protein</topology>
    </subcellularLocation>
</comment>
<evidence type="ECO:0000256" key="10">
    <source>
        <dbReference type="ARBA" id="ARBA00023065"/>
    </source>
</evidence>
<evidence type="ECO:0000256" key="7">
    <source>
        <dbReference type="ARBA" id="ARBA00022882"/>
    </source>
</evidence>
<evidence type="ECO:0000256" key="8">
    <source>
        <dbReference type="ARBA" id="ARBA00022958"/>
    </source>
</evidence>
<dbReference type="InterPro" id="IPR003938">
    <property type="entry name" value="K_chnl_volt-dep_EAG/ELK/ERG"/>
</dbReference>
<keyword evidence="6" id="KW-0631">Potassium channel</keyword>
<feature type="domain" description="Cyclic nucleotide-binding" evidence="16">
    <location>
        <begin position="595"/>
        <end position="695"/>
    </location>
</feature>
<protein>
    <submittedName>
        <fullName evidence="18">Potassium voltage-gated channel subfamily H member 6</fullName>
    </submittedName>
</protein>
<dbReference type="CDD" id="cd00130">
    <property type="entry name" value="PAS"/>
    <property type="match status" value="1"/>
</dbReference>
<dbReference type="PRINTS" id="PR01463">
    <property type="entry name" value="EAGCHANLFMLY"/>
</dbReference>
<dbReference type="GO" id="GO:0086091">
    <property type="term" value="P:regulation of heart rate by cardiac conduction"/>
    <property type="evidence" value="ECO:0000318"/>
    <property type="project" value="GO_Central"/>
</dbReference>
<proteinExistence type="predicted"/>
<dbReference type="KEGG" id="oaa:100091916"/>
<evidence type="ECO:0000256" key="15">
    <source>
        <dbReference type="SAM" id="Phobius"/>
    </source>
</evidence>
<evidence type="ECO:0000256" key="3">
    <source>
        <dbReference type="ARBA" id="ARBA00022475"/>
    </source>
</evidence>
<keyword evidence="7" id="KW-0851">Voltage-gated channel</keyword>
<dbReference type="GO" id="GO:0071805">
    <property type="term" value="P:potassium ion transmembrane transport"/>
    <property type="evidence" value="ECO:0000318"/>
    <property type="project" value="GO_Central"/>
</dbReference>
<feature type="transmembrane region" description="Helical" evidence="15">
    <location>
        <begin position="262"/>
        <end position="283"/>
    </location>
</feature>
<dbReference type="SMART" id="SM00100">
    <property type="entry name" value="cNMP"/>
    <property type="match status" value="1"/>
</dbReference>
<evidence type="ECO:0000256" key="5">
    <source>
        <dbReference type="ARBA" id="ARBA00022692"/>
    </source>
</evidence>
<gene>
    <name evidence="18" type="primary">KCNH6</name>
</gene>
<dbReference type="Gene3D" id="1.10.287.70">
    <property type="match status" value="1"/>
</dbReference>
<feature type="compositionally biased region" description="Basic and acidic residues" evidence="14">
    <location>
        <begin position="964"/>
        <end position="973"/>
    </location>
</feature>
<dbReference type="Pfam" id="PF00027">
    <property type="entry name" value="cNMP_binding"/>
    <property type="match status" value="1"/>
</dbReference>
<keyword evidence="19" id="KW-1185">Reference proteome</keyword>
<dbReference type="GO" id="GO:0060307">
    <property type="term" value="P:regulation of ventricular cardiac muscle cell membrane repolarization"/>
    <property type="evidence" value="ECO:0000318"/>
    <property type="project" value="GO_Central"/>
</dbReference>
<dbReference type="Ensembl" id="ENSOANT00000055814.1">
    <property type="protein sequence ID" value="ENSOANP00000047306.1"/>
    <property type="gene ID" value="ENSOANG00000044338.1"/>
</dbReference>
<feature type="transmembrane region" description="Helical" evidence="15">
    <location>
        <begin position="495"/>
        <end position="516"/>
    </location>
</feature>
<dbReference type="GO" id="GO:0034702">
    <property type="term" value="C:monoatomic ion channel complex"/>
    <property type="evidence" value="ECO:0007669"/>
    <property type="project" value="UniProtKB-KW"/>
</dbReference>
<dbReference type="GO" id="GO:0005886">
    <property type="term" value="C:plasma membrane"/>
    <property type="evidence" value="ECO:0000318"/>
    <property type="project" value="GO_Central"/>
</dbReference>
<evidence type="ECO:0000259" key="17">
    <source>
        <dbReference type="PROSITE" id="PS50112"/>
    </source>
</evidence>
<dbReference type="InterPro" id="IPR014710">
    <property type="entry name" value="RmlC-like_jellyroll"/>
</dbReference>
<reference evidence="18 19" key="1">
    <citation type="journal article" date="2008" name="Nature">
        <title>Genome analysis of the platypus reveals unique signatures of evolution.</title>
        <authorList>
            <person name="Warren W.C."/>
            <person name="Hillier L.W."/>
            <person name="Marshall Graves J.A."/>
            <person name="Birney E."/>
            <person name="Ponting C.P."/>
            <person name="Grutzner F."/>
            <person name="Belov K."/>
            <person name="Miller W."/>
            <person name="Clarke L."/>
            <person name="Chinwalla A.T."/>
            <person name="Yang S.P."/>
            <person name="Heger A."/>
            <person name="Locke D.P."/>
            <person name="Miethke P."/>
            <person name="Waters P.D."/>
            <person name="Veyrunes F."/>
            <person name="Fulton L."/>
            <person name="Fulton B."/>
            <person name="Graves T."/>
            <person name="Wallis J."/>
            <person name="Puente X.S."/>
            <person name="Lopez-Otin C."/>
            <person name="Ordonez G.R."/>
            <person name="Eichler E.E."/>
            <person name="Chen L."/>
            <person name="Cheng Z."/>
            <person name="Deakin J.E."/>
            <person name="Alsop A."/>
            <person name="Thompson K."/>
            <person name="Kirby P."/>
            <person name="Papenfuss A.T."/>
            <person name="Wakefield M.J."/>
            <person name="Olender T."/>
            <person name="Lancet D."/>
            <person name="Huttley G.A."/>
            <person name="Smit A.F."/>
            <person name="Pask A."/>
            <person name="Temple-Smith P."/>
            <person name="Batzer M.A."/>
            <person name="Walker J.A."/>
            <person name="Konkel M.K."/>
            <person name="Harris R.S."/>
            <person name="Whittington C.M."/>
            <person name="Wong E.S."/>
            <person name="Gemmell N.J."/>
            <person name="Buschiazzo E."/>
            <person name="Vargas Jentzsch I.M."/>
            <person name="Merkel A."/>
            <person name="Schmitz J."/>
            <person name="Zemann A."/>
            <person name="Churakov G."/>
            <person name="Kriegs J.O."/>
            <person name="Brosius J."/>
            <person name="Murchison E.P."/>
            <person name="Sachidanandam R."/>
            <person name="Smith C."/>
            <person name="Hannon G.J."/>
            <person name="Tsend-Ayush E."/>
            <person name="McMillan D."/>
            <person name="Attenborough R."/>
            <person name="Rens W."/>
            <person name="Ferguson-Smith M."/>
            <person name="Lefevre C.M."/>
            <person name="Sharp J.A."/>
            <person name="Nicholas K.R."/>
            <person name="Ray D.A."/>
            <person name="Kube M."/>
            <person name="Reinhardt R."/>
            <person name="Pringle T.H."/>
            <person name="Taylor J."/>
            <person name="Jones R.C."/>
            <person name="Nixon B."/>
            <person name="Dacheux J.L."/>
            <person name="Niwa H."/>
            <person name="Sekita Y."/>
            <person name="Huang X."/>
            <person name="Stark A."/>
            <person name="Kheradpour P."/>
            <person name="Kellis M."/>
            <person name="Flicek P."/>
            <person name="Chen Y."/>
            <person name="Webber C."/>
            <person name="Hardison R."/>
            <person name="Nelson J."/>
            <person name="Hallsworth-Pepin K."/>
            <person name="Delehaunty K."/>
            <person name="Markovic C."/>
            <person name="Minx P."/>
            <person name="Feng Y."/>
            <person name="Kremitzki C."/>
            <person name="Mitreva M."/>
            <person name="Glasscock J."/>
            <person name="Wylie T."/>
            <person name="Wohldmann P."/>
            <person name="Thiru P."/>
            <person name="Nhan M.N."/>
            <person name="Pohl C.S."/>
            <person name="Smith S.M."/>
            <person name="Hou S."/>
            <person name="Nefedov M."/>
            <person name="de Jong P.J."/>
            <person name="Renfree M.B."/>
            <person name="Mardis E.R."/>
            <person name="Wilson R.K."/>
        </authorList>
    </citation>
    <scope>NUCLEOTIDE SEQUENCE [LARGE SCALE GENOMIC DNA]</scope>
    <source>
        <strain evidence="18 19">Glennie</strain>
    </source>
</reference>
<evidence type="ECO:0000256" key="11">
    <source>
        <dbReference type="ARBA" id="ARBA00023136"/>
    </source>
</evidence>
<feature type="region of interest" description="Disordered" evidence="14">
    <location>
        <begin position="913"/>
        <end position="995"/>
    </location>
</feature>
<dbReference type="GeneID" id="100091916"/>
<reference evidence="18" key="3">
    <citation type="submission" date="2025-09" db="UniProtKB">
        <authorList>
            <consortium name="Ensembl"/>
        </authorList>
    </citation>
    <scope>IDENTIFICATION</scope>
    <source>
        <strain evidence="18">Glennie</strain>
    </source>
</reference>
<dbReference type="FunFam" id="2.60.120.10:FF:000011">
    <property type="entry name" value="Potassium channel, voltage-gated eag-related subfamily H, member 7"/>
    <property type="match status" value="1"/>
</dbReference>
<dbReference type="PROSITE" id="PS50112">
    <property type="entry name" value="PAS"/>
    <property type="match status" value="1"/>
</dbReference>
<dbReference type="InterPro" id="IPR000014">
    <property type="entry name" value="PAS"/>
</dbReference>
<dbReference type="InterPro" id="IPR035965">
    <property type="entry name" value="PAS-like_dom_sf"/>
</dbReference>
<comment type="catalytic activity">
    <reaction evidence="13">
        <text>K(+)(in) = K(+)(out)</text>
        <dbReference type="Rhea" id="RHEA:29463"/>
        <dbReference type="ChEBI" id="CHEBI:29103"/>
    </reaction>
</comment>
<keyword evidence="2" id="KW-0813">Transport</keyword>
<dbReference type="CTD" id="81033"/>
<feature type="compositionally biased region" description="Basic and acidic residues" evidence="14">
    <location>
        <begin position="1036"/>
        <end position="1046"/>
    </location>
</feature>
<evidence type="ECO:0000256" key="1">
    <source>
        <dbReference type="ARBA" id="ARBA00004651"/>
    </source>
</evidence>
<dbReference type="InterPro" id="IPR003967">
    <property type="entry name" value="K_chnl_volt-dep_ERG"/>
</dbReference>
<dbReference type="AlphaFoldDB" id="A0A6I8P0S3"/>
<feature type="domain" description="PAS" evidence="17">
    <location>
        <begin position="41"/>
        <end position="89"/>
    </location>
</feature>
<dbReference type="OMA" id="EERTWEC"/>
<dbReference type="FunFam" id="1.10.1200.260:FF:000001">
    <property type="entry name" value="Potassium voltage-gated channel subfamily H member 7"/>
    <property type="match status" value="1"/>
</dbReference>
<keyword evidence="5 15" id="KW-0812">Transmembrane</keyword>
<dbReference type="Bgee" id="ENSOANG00000044338">
    <property type="expression patterns" value="Expressed in adult mammalian kidney and 1 other cell type or tissue"/>
</dbReference>
<evidence type="ECO:0000313" key="19">
    <source>
        <dbReference type="Proteomes" id="UP000002279"/>
    </source>
</evidence>
<reference evidence="18" key="2">
    <citation type="submission" date="2025-08" db="UniProtKB">
        <authorList>
            <consortium name="Ensembl"/>
        </authorList>
    </citation>
    <scope>IDENTIFICATION</scope>
    <source>
        <strain evidence="18">Glennie</strain>
    </source>
</reference>
<dbReference type="PRINTS" id="PR01470">
    <property type="entry name" value="ERGCHANNEL"/>
</dbReference>
<keyword evidence="9 15" id="KW-1133">Transmembrane helix</keyword>
<feature type="transmembrane region" description="Helical" evidence="15">
    <location>
        <begin position="464"/>
        <end position="483"/>
    </location>
</feature>
<organism evidence="18 19">
    <name type="scientific">Ornithorhynchus anatinus</name>
    <name type="common">Duckbill platypus</name>
    <dbReference type="NCBI Taxonomy" id="9258"/>
    <lineage>
        <taxon>Eukaryota</taxon>
        <taxon>Metazoa</taxon>
        <taxon>Chordata</taxon>
        <taxon>Craniata</taxon>
        <taxon>Vertebrata</taxon>
        <taxon>Euteleostomi</taxon>
        <taxon>Mammalia</taxon>
        <taxon>Monotremata</taxon>
        <taxon>Ornithorhynchidae</taxon>
        <taxon>Ornithorhynchus</taxon>
    </lineage>
</organism>
<dbReference type="FunCoup" id="A0A6I8P0S3">
    <property type="interactions" value="218"/>
</dbReference>
<keyword evidence="3" id="KW-1003">Cell membrane</keyword>
<evidence type="ECO:0000256" key="14">
    <source>
        <dbReference type="SAM" id="MobiDB-lite"/>
    </source>
</evidence>
<feature type="transmembrane region" description="Helical" evidence="15">
    <location>
        <begin position="399"/>
        <end position="423"/>
    </location>
</feature>
<dbReference type="CDD" id="cd00038">
    <property type="entry name" value="CAP_ED"/>
    <property type="match status" value="1"/>
</dbReference>
<dbReference type="Pfam" id="PF13426">
    <property type="entry name" value="PAS_9"/>
    <property type="match status" value="1"/>
</dbReference>
<dbReference type="SUPFAM" id="SSF51206">
    <property type="entry name" value="cAMP-binding domain-like"/>
    <property type="match status" value="1"/>
</dbReference>
<evidence type="ECO:0000256" key="2">
    <source>
        <dbReference type="ARBA" id="ARBA00022448"/>
    </source>
</evidence>
<keyword evidence="8" id="KW-0630">Potassium</keyword>
<feature type="region of interest" description="Disordered" evidence="14">
    <location>
        <begin position="753"/>
        <end position="880"/>
    </location>
</feature>
<dbReference type="Gene3D" id="2.60.120.10">
    <property type="entry name" value="Jelly Rolls"/>
    <property type="match status" value="1"/>
</dbReference>
<dbReference type="FunFam" id="1.10.287.70:FF:000020">
    <property type="entry name" value="Potassium channel, voltage-gated eag-related subfamily H, member 7"/>
    <property type="match status" value="1"/>
</dbReference>
<evidence type="ECO:0000256" key="4">
    <source>
        <dbReference type="ARBA" id="ARBA00022538"/>
    </source>
</evidence>
<accession>A0A6I8P0S3</accession>
<evidence type="ECO:0000256" key="6">
    <source>
        <dbReference type="ARBA" id="ARBA00022826"/>
    </source>
</evidence>
<name>A0A6I8P0S3_ORNAN</name>
<dbReference type="Proteomes" id="UP000002279">
    <property type="component" value="Chromosome 11"/>
</dbReference>
<dbReference type="GO" id="GO:0005242">
    <property type="term" value="F:inward rectifier potassium channel activity"/>
    <property type="evidence" value="ECO:0000318"/>
    <property type="project" value="GO_Central"/>
</dbReference>
<dbReference type="NCBIfam" id="TIGR00229">
    <property type="entry name" value="sensory_box"/>
    <property type="match status" value="1"/>
</dbReference>
<dbReference type="PANTHER" id="PTHR10217:SF468">
    <property type="entry name" value="POTASSIUM VOLTAGE-GATED CHANNEL SUBFAMILY H MEMBER 6"/>
    <property type="match status" value="1"/>
</dbReference>
<evidence type="ECO:0000256" key="9">
    <source>
        <dbReference type="ARBA" id="ARBA00022989"/>
    </source>
</evidence>
<dbReference type="GO" id="GO:0086013">
    <property type="term" value="P:membrane repolarization during cardiac muscle cell action potential"/>
    <property type="evidence" value="ECO:0000318"/>
    <property type="project" value="GO_Central"/>
</dbReference>
<dbReference type="InterPro" id="IPR000595">
    <property type="entry name" value="cNMP-bd_dom"/>
</dbReference>
<dbReference type="RefSeq" id="XP_028930398.1">
    <property type="nucleotide sequence ID" value="XM_029074565.1"/>
</dbReference>
<feature type="compositionally biased region" description="Polar residues" evidence="14">
    <location>
        <begin position="923"/>
        <end position="933"/>
    </location>
</feature>
<dbReference type="Gene3D" id="3.30.450.20">
    <property type="entry name" value="PAS domain"/>
    <property type="match status" value="1"/>
</dbReference>
<dbReference type="InterPro" id="IPR018490">
    <property type="entry name" value="cNMP-bd_dom_sf"/>
</dbReference>
<feature type="compositionally biased region" description="Low complexity" evidence="14">
    <location>
        <begin position="812"/>
        <end position="828"/>
    </location>
</feature>